<accession>A0ABX2IV81</accession>
<evidence type="ECO:0000256" key="1">
    <source>
        <dbReference type="ARBA" id="ARBA00023002"/>
    </source>
</evidence>
<feature type="domain" description="FAD dependent oxidoreductase" evidence="2">
    <location>
        <begin position="38"/>
        <end position="383"/>
    </location>
</feature>
<keyword evidence="4" id="KW-1185">Reference proteome</keyword>
<name>A0ABX2IV81_9RHOB</name>
<dbReference type="InterPro" id="IPR006076">
    <property type="entry name" value="FAD-dep_OxRdtase"/>
</dbReference>
<dbReference type="RefSeq" id="WP_174137048.1">
    <property type="nucleotide sequence ID" value="NZ_JABUFE010000003.1"/>
</dbReference>
<dbReference type="Gene3D" id="3.50.50.60">
    <property type="entry name" value="FAD/NAD(P)-binding domain"/>
    <property type="match status" value="1"/>
</dbReference>
<comment type="caution">
    <text evidence="3">The sequence shown here is derived from an EMBL/GenBank/DDBJ whole genome shotgun (WGS) entry which is preliminary data.</text>
</comment>
<sequence>MSLLHINDKAGQYPDSWYAATTDALAPFDTLNGTAEADLCIVGGGYTGLSAALHAAQAGLKVVLLEAQRVGFGASGRNGGQIGSGFNKDVDWLVDRMGRDAAHDLWRLSEEGKALIRRLIADHAPAAQYRPGILYAEYHAGDVAVSHSMADHLSFNYDYGQMTKMDSDQIATMIGSDVFKGGVLDEGAGYCHPLRLALGLARAAAEAGAVLYERSEVQSVTAGMVKTASGQVKARHILLACNGYMPGLNRKVAARVMPLNNYIAVTEPLGDRTPMIRPIAVADGKSVVNYWWQTDDGRLVYGGGESYGKRFPKNIRAKVRRNLAQVYPRLADVTFSHAWGGTLAVTATRLPHLAEVIPGVFSASGYSGHGVALSVLCGKLVVEAAGGTRDRFDLMASLPTPALPGGSIFGPAIANLGMMAFGLRDRLGI</sequence>
<protein>
    <submittedName>
        <fullName evidence="3">FAD-binding oxidoreductase</fullName>
    </submittedName>
</protein>
<gene>
    <name evidence="3" type="ORF">HRQ87_07985</name>
</gene>
<dbReference type="Proteomes" id="UP000777935">
    <property type="component" value="Unassembled WGS sequence"/>
</dbReference>
<dbReference type="SUPFAM" id="SSF51905">
    <property type="entry name" value="FAD/NAD(P)-binding domain"/>
    <property type="match status" value="1"/>
</dbReference>
<keyword evidence="1" id="KW-0560">Oxidoreductase</keyword>
<dbReference type="Gene3D" id="3.30.9.10">
    <property type="entry name" value="D-Amino Acid Oxidase, subunit A, domain 2"/>
    <property type="match status" value="1"/>
</dbReference>
<dbReference type="PANTHER" id="PTHR13847:SF281">
    <property type="entry name" value="FAD DEPENDENT OXIDOREDUCTASE DOMAIN-CONTAINING PROTEIN"/>
    <property type="match status" value="1"/>
</dbReference>
<dbReference type="EMBL" id="JABUFE010000003">
    <property type="protein sequence ID" value="NSX54742.1"/>
    <property type="molecule type" value="Genomic_DNA"/>
</dbReference>
<proteinExistence type="predicted"/>
<evidence type="ECO:0000313" key="3">
    <source>
        <dbReference type="EMBL" id="NSX54742.1"/>
    </source>
</evidence>
<dbReference type="PANTHER" id="PTHR13847">
    <property type="entry name" value="SARCOSINE DEHYDROGENASE-RELATED"/>
    <property type="match status" value="1"/>
</dbReference>
<dbReference type="Pfam" id="PF01266">
    <property type="entry name" value="DAO"/>
    <property type="match status" value="1"/>
</dbReference>
<evidence type="ECO:0000313" key="4">
    <source>
        <dbReference type="Proteomes" id="UP000777935"/>
    </source>
</evidence>
<reference evidence="3 4" key="1">
    <citation type="submission" date="2020-06" db="EMBL/GenBank/DDBJ databases">
        <title>Sulfitobacter algicola sp. nov., isolated from green algae.</title>
        <authorList>
            <person name="Wang C."/>
        </authorList>
    </citation>
    <scope>NUCLEOTIDE SEQUENCE [LARGE SCALE GENOMIC DNA]</scope>
    <source>
        <strain evidence="3 4">1151</strain>
    </source>
</reference>
<dbReference type="InterPro" id="IPR036188">
    <property type="entry name" value="FAD/NAD-bd_sf"/>
</dbReference>
<evidence type="ECO:0000259" key="2">
    <source>
        <dbReference type="Pfam" id="PF01266"/>
    </source>
</evidence>
<organism evidence="3 4">
    <name type="scientific">Parasulfitobacter algicola</name>
    <dbReference type="NCBI Taxonomy" id="2614809"/>
    <lineage>
        <taxon>Bacteria</taxon>
        <taxon>Pseudomonadati</taxon>
        <taxon>Pseudomonadota</taxon>
        <taxon>Alphaproteobacteria</taxon>
        <taxon>Rhodobacterales</taxon>
        <taxon>Roseobacteraceae</taxon>
        <taxon>Parasulfitobacter</taxon>
    </lineage>
</organism>